<dbReference type="RefSeq" id="WP_013534545.1">
    <property type="nucleotide sequence ID" value="NC_014924.1"/>
</dbReference>
<dbReference type="PANTHER" id="PTHR43806">
    <property type="entry name" value="PEPTIDASE S8"/>
    <property type="match status" value="1"/>
</dbReference>
<evidence type="ECO:0000259" key="7">
    <source>
        <dbReference type="Pfam" id="PF00082"/>
    </source>
</evidence>
<dbReference type="PROSITE" id="PS00138">
    <property type="entry name" value="SUBTILASE_SER"/>
    <property type="match status" value="1"/>
</dbReference>
<dbReference type="SUPFAM" id="SSF52743">
    <property type="entry name" value="Subtilisin-like"/>
    <property type="match status" value="1"/>
</dbReference>
<evidence type="ECO:0000256" key="6">
    <source>
        <dbReference type="SAM" id="MobiDB-lite"/>
    </source>
</evidence>
<comment type="similarity">
    <text evidence="1 5">Belongs to the peptidase S8 family.</text>
</comment>
<feature type="region of interest" description="Disordered" evidence="6">
    <location>
        <begin position="469"/>
        <end position="490"/>
    </location>
</feature>
<dbReference type="OrthoDB" id="9790784at2"/>
<dbReference type="InterPro" id="IPR023828">
    <property type="entry name" value="Peptidase_S8_Ser-AS"/>
</dbReference>
<dbReference type="InterPro" id="IPR000209">
    <property type="entry name" value="Peptidase_S8/S53_dom"/>
</dbReference>
<evidence type="ECO:0000256" key="3">
    <source>
        <dbReference type="ARBA" id="ARBA00022801"/>
    </source>
</evidence>
<evidence type="ECO:0000256" key="1">
    <source>
        <dbReference type="ARBA" id="ARBA00011073"/>
    </source>
</evidence>
<dbReference type="GO" id="GO:0004252">
    <property type="term" value="F:serine-type endopeptidase activity"/>
    <property type="evidence" value="ECO:0007669"/>
    <property type="project" value="UniProtKB-UniRule"/>
</dbReference>
<sequence length="490" mass="51045">MNATYARGLLPDAVRGRLLLTLRLGEMPAHIPGWRACTHHGTPMAERIDGGVIDRLLRHHGGAVRAVRLHSARTPRAEHAVAGAYRFDEVEQISGVARVLRIQVREPEGVPALLRALAELPMVERVGASRLCCLPFASALDRDDAASRPVVPDEAARAADAWVRASTRIDEALALEAGDPAVVVGLADTGVALAHAELERRLRAGFDSVDLDPQAVGGLQLVGDFRRAGNHPQDEVGHGSGCAGIIAARGEGIAIGAAGACGLTPVRVLGAALSGGKRVGIGALDNIDAGMKRLIDLGVKVINMSFGTPESMLAGDAPLPHEEIVRYALARGVILVAASGNSGLAEKYYPAAHPGVIAVGAVEPDLRPAAFSTRGAHVALCAPGRDILTCDLSGYQRATGTSFAAPHVAAVCALLASRALRRAWPLDGAQVRRILVESARPFPVDGVTGCGAGCLDAAAALRRLDEIVDREQDEDDREPLPDGVPPALAA</sequence>
<dbReference type="eggNOG" id="COG1404">
    <property type="taxonomic scope" value="Bacteria"/>
</dbReference>
<keyword evidence="4 5" id="KW-0720">Serine protease</keyword>
<dbReference type="GO" id="GO:0006508">
    <property type="term" value="P:proteolysis"/>
    <property type="evidence" value="ECO:0007669"/>
    <property type="project" value="UniProtKB-KW"/>
</dbReference>
<dbReference type="InterPro" id="IPR015500">
    <property type="entry name" value="Peptidase_S8_subtilisin-rel"/>
</dbReference>
<dbReference type="Gene3D" id="3.40.50.200">
    <property type="entry name" value="Peptidase S8/S53 domain"/>
    <property type="match status" value="1"/>
</dbReference>
<feature type="active site" description="Charge relay system" evidence="5">
    <location>
        <position position="402"/>
    </location>
</feature>
<evidence type="ECO:0000313" key="8">
    <source>
        <dbReference type="EMBL" id="ADV26715.1"/>
    </source>
</evidence>
<evidence type="ECO:0000313" key="9">
    <source>
        <dbReference type="Proteomes" id="UP000008632"/>
    </source>
</evidence>
<gene>
    <name evidence="8" type="ordered locus">Psesu_0863</name>
</gene>
<keyword evidence="2 5" id="KW-0645">Protease</keyword>
<name>E6WRI4_PSEUU</name>
<dbReference type="InterPro" id="IPR022398">
    <property type="entry name" value="Peptidase_S8_His-AS"/>
</dbReference>
<dbReference type="EMBL" id="CP002446">
    <property type="protein sequence ID" value="ADV26715.1"/>
    <property type="molecule type" value="Genomic_DNA"/>
</dbReference>
<feature type="domain" description="Peptidase S8/S53" evidence="7">
    <location>
        <begin position="181"/>
        <end position="439"/>
    </location>
</feature>
<dbReference type="PROSITE" id="PS51892">
    <property type="entry name" value="SUBTILASE"/>
    <property type="match status" value="1"/>
</dbReference>
<evidence type="ECO:0000256" key="2">
    <source>
        <dbReference type="ARBA" id="ARBA00022670"/>
    </source>
</evidence>
<evidence type="ECO:0000256" key="4">
    <source>
        <dbReference type="ARBA" id="ARBA00022825"/>
    </source>
</evidence>
<dbReference type="Pfam" id="PF00082">
    <property type="entry name" value="Peptidase_S8"/>
    <property type="match status" value="1"/>
</dbReference>
<dbReference type="PRINTS" id="PR00723">
    <property type="entry name" value="SUBTILISIN"/>
</dbReference>
<evidence type="ECO:0000256" key="5">
    <source>
        <dbReference type="PROSITE-ProRule" id="PRU01240"/>
    </source>
</evidence>
<dbReference type="KEGG" id="psu:Psesu_0863"/>
<dbReference type="InterPro" id="IPR036852">
    <property type="entry name" value="Peptidase_S8/S53_dom_sf"/>
</dbReference>
<keyword evidence="9" id="KW-1185">Reference proteome</keyword>
<protein>
    <submittedName>
        <fullName evidence="8">Peptidase S8 and S53 subtilisin kexin sedolisin</fullName>
    </submittedName>
</protein>
<dbReference type="STRING" id="743721.Psesu_0863"/>
<accession>E6WRI4</accession>
<dbReference type="PANTHER" id="PTHR43806:SF11">
    <property type="entry name" value="CEREVISIN-RELATED"/>
    <property type="match status" value="1"/>
</dbReference>
<organism evidence="8 9">
    <name type="scientific">Pseudoxanthomonas suwonensis (strain 11-1)</name>
    <dbReference type="NCBI Taxonomy" id="743721"/>
    <lineage>
        <taxon>Bacteria</taxon>
        <taxon>Pseudomonadati</taxon>
        <taxon>Pseudomonadota</taxon>
        <taxon>Gammaproteobacteria</taxon>
        <taxon>Lysobacterales</taxon>
        <taxon>Lysobacteraceae</taxon>
        <taxon>Pseudoxanthomonas</taxon>
    </lineage>
</organism>
<dbReference type="PROSITE" id="PS00137">
    <property type="entry name" value="SUBTILASE_HIS"/>
    <property type="match status" value="1"/>
</dbReference>
<reference evidence="8 9" key="1">
    <citation type="submission" date="2011-01" db="EMBL/GenBank/DDBJ databases">
        <title>Complete sequence of Pseudoxanthomonas suwonensis 11-1.</title>
        <authorList>
            <consortium name="US DOE Joint Genome Institute"/>
            <person name="Lucas S."/>
            <person name="Copeland A."/>
            <person name="Lapidus A."/>
            <person name="Cheng J.-F."/>
            <person name="Goodwin L."/>
            <person name="Pitluck S."/>
            <person name="Teshima H."/>
            <person name="Detter J.C."/>
            <person name="Han C."/>
            <person name="Tapia R."/>
            <person name="Land M."/>
            <person name="Hauser L."/>
            <person name="Kyrpides N."/>
            <person name="Ivanova N."/>
            <person name="Ovchinnikova G."/>
            <person name="Siebers A.K."/>
            <person name="Allgaier M."/>
            <person name="Thelen M.P."/>
            <person name="Hugenholtz P."/>
            <person name="Gladden J."/>
            <person name="Woyke T."/>
        </authorList>
    </citation>
    <scope>NUCLEOTIDE SEQUENCE [LARGE SCALE GENOMIC DNA]</scope>
    <source>
        <strain evidence="9">11-1</strain>
    </source>
</reference>
<dbReference type="HOGENOM" id="CLU_011263_15_7_6"/>
<dbReference type="Proteomes" id="UP000008632">
    <property type="component" value="Chromosome"/>
</dbReference>
<feature type="active site" description="Charge relay system" evidence="5">
    <location>
        <position position="238"/>
    </location>
</feature>
<feature type="active site" description="Charge relay system" evidence="5">
    <location>
        <position position="188"/>
    </location>
</feature>
<dbReference type="AlphaFoldDB" id="E6WRI4"/>
<dbReference type="InterPro" id="IPR050131">
    <property type="entry name" value="Peptidase_S8_subtilisin-like"/>
</dbReference>
<proteinExistence type="inferred from homology"/>
<keyword evidence="3 5" id="KW-0378">Hydrolase</keyword>